<proteinExistence type="predicted"/>
<keyword evidence="2" id="KW-1185">Reference proteome</keyword>
<gene>
    <name evidence="1" type="ORF">BpHYR1_044096</name>
</gene>
<name>A0A3M7RNJ1_BRAPC</name>
<dbReference type="AlphaFoldDB" id="A0A3M7RNJ1"/>
<accession>A0A3M7RNJ1</accession>
<comment type="caution">
    <text evidence="1">The sequence shown here is derived from an EMBL/GenBank/DDBJ whole genome shotgun (WGS) entry which is preliminary data.</text>
</comment>
<reference evidence="1 2" key="1">
    <citation type="journal article" date="2018" name="Sci. Rep.">
        <title>Genomic signatures of local adaptation to the degree of environmental predictability in rotifers.</title>
        <authorList>
            <person name="Franch-Gras L."/>
            <person name="Hahn C."/>
            <person name="Garcia-Roger E.M."/>
            <person name="Carmona M.J."/>
            <person name="Serra M."/>
            <person name="Gomez A."/>
        </authorList>
    </citation>
    <scope>NUCLEOTIDE SEQUENCE [LARGE SCALE GENOMIC DNA]</scope>
    <source>
        <strain evidence="1">HYR1</strain>
    </source>
</reference>
<sequence>MPKKIIFGISIRIAPHIFSYEPVSHSPSKYAPIFNHIINNLNLMRIKFIFNLKTYNKYKSVMIK</sequence>
<dbReference type="EMBL" id="REGN01002977">
    <property type="protein sequence ID" value="RNA25102.1"/>
    <property type="molecule type" value="Genomic_DNA"/>
</dbReference>
<protein>
    <submittedName>
        <fullName evidence="1">Uncharacterized protein</fullName>
    </submittedName>
</protein>
<dbReference type="Proteomes" id="UP000276133">
    <property type="component" value="Unassembled WGS sequence"/>
</dbReference>
<organism evidence="1 2">
    <name type="scientific">Brachionus plicatilis</name>
    <name type="common">Marine rotifer</name>
    <name type="synonym">Brachionus muelleri</name>
    <dbReference type="NCBI Taxonomy" id="10195"/>
    <lineage>
        <taxon>Eukaryota</taxon>
        <taxon>Metazoa</taxon>
        <taxon>Spiralia</taxon>
        <taxon>Gnathifera</taxon>
        <taxon>Rotifera</taxon>
        <taxon>Eurotatoria</taxon>
        <taxon>Monogononta</taxon>
        <taxon>Pseudotrocha</taxon>
        <taxon>Ploima</taxon>
        <taxon>Brachionidae</taxon>
        <taxon>Brachionus</taxon>
    </lineage>
</organism>
<evidence type="ECO:0000313" key="1">
    <source>
        <dbReference type="EMBL" id="RNA25102.1"/>
    </source>
</evidence>
<evidence type="ECO:0000313" key="2">
    <source>
        <dbReference type="Proteomes" id="UP000276133"/>
    </source>
</evidence>